<keyword evidence="7" id="KW-1185">Reference proteome</keyword>
<feature type="transmembrane region" description="Helical" evidence="5">
    <location>
        <begin position="279"/>
        <end position="304"/>
    </location>
</feature>
<dbReference type="STRING" id="1188235.MBVG_0240"/>
<protein>
    <submittedName>
        <fullName evidence="6">Uncharacterized protein</fullName>
    </submittedName>
</protein>
<reference evidence="6 7" key="1">
    <citation type="journal article" date="2013" name="Genome Announc.">
        <title>Draft Genome Sequences of Mycoplasma alkalescens, Mycoplasma arginini, and Mycoplasma bovigenitalium, Three Species with Equivocal Pathogenic Status for Cattle.</title>
        <authorList>
            <person name="Manso-Silvan L."/>
            <person name="Tardy F."/>
            <person name="Baranowski E."/>
            <person name="Barre A."/>
            <person name="Blanchard A."/>
            <person name="Breton M."/>
            <person name="Couture C."/>
            <person name="Citti C."/>
            <person name="Dordet-Frisoni E."/>
            <person name="Dupuy V."/>
            <person name="Gaurivaud P."/>
            <person name="Jacob D."/>
            <person name="Lemaitre C."/>
            <person name="Nikolski M."/>
            <person name="Nouvel L.X."/>
            <person name="Poumarat F."/>
            <person name="Thebault P."/>
            <person name="Theil S."/>
            <person name="Thiaucourt F."/>
            <person name="Sirand-Pugnet P."/>
        </authorList>
    </citation>
    <scope>NUCLEOTIDE SEQUENCE [LARGE SCALE GENOMIC DNA]</scope>
    <source>
        <strain evidence="6 7">51080</strain>
    </source>
</reference>
<feature type="transmembrane region" description="Helical" evidence="5">
    <location>
        <begin position="316"/>
        <end position="334"/>
    </location>
</feature>
<feature type="transmembrane region" description="Helical" evidence="5">
    <location>
        <begin position="101"/>
        <end position="127"/>
    </location>
</feature>
<comment type="caution">
    <text evidence="6">The sequence shown here is derived from an EMBL/GenBank/DDBJ whole genome shotgun (WGS) entry which is preliminary data.</text>
</comment>
<organism evidence="6 7">
    <name type="scientific">Mycoplasmopsis bovigenitalium 51080</name>
    <dbReference type="NCBI Taxonomy" id="1188235"/>
    <lineage>
        <taxon>Bacteria</taxon>
        <taxon>Bacillati</taxon>
        <taxon>Mycoplasmatota</taxon>
        <taxon>Mycoplasmoidales</taxon>
        <taxon>Metamycoplasmataceae</taxon>
        <taxon>Mycoplasmopsis</taxon>
    </lineage>
</organism>
<evidence type="ECO:0000313" key="6">
    <source>
        <dbReference type="EMBL" id="ENY70256.1"/>
    </source>
</evidence>
<dbReference type="InterPro" id="IPR003689">
    <property type="entry name" value="ZIP"/>
</dbReference>
<evidence type="ECO:0000256" key="5">
    <source>
        <dbReference type="SAM" id="Phobius"/>
    </source>
</evidence>
<dbReference type="Pfam" id="PF02535">
    <property type="entry name" value="Zip"/>
    <property type="match status" value="1"/>
</dbReference>
<dbReference type="EMBL" id="AORH01000007">
    <property type="protein sequence ID" value="ENY70256.1"/>
    <property type="molecule type" value="Genomic_DNA"/>
</dbReference>
<keyword evidence="3 5" id="KW-1133">Transmembrane helix</keyword>
<dbReference type="RefSeq" id="WP_004418802.1">
    <property type="nucleotide sequence ID" value="NZ_AORH01000007.1"/>
</dbReference>
<dbReference type="PATRIC" id="fig|1188235.3.peg.28"/>
<accession>N9VFW2</accession>
<sequence length="356" mass="40231">MDNYLNNFYNWLTSQPHINDLGAKAILALIVSVILLSIPILIASIVPFIIKKPKKEFSIYLYSFITGMFIILGAFGYLRESIEITSIGSGLKGENIPASNIYLYNIFVVGGGALIGIISAFVIKIIIYKVIQKNYKLKNSIFIHNHEHGHHQGEIAHTHEHKDHIWNANDLADVHSNAPKSKNKWTALVLLLGHRIPEGLLIGISLHNLIANPNINAISVAFFVSFLLHTIPEEIVFYYRQREMGIKPIFALLNSIGALALIIPFIFIGIYGAKFIDSVAWLKAMILAIVGSVMLFTALMEFLPEFYHNNMEKRKWFITFIMLFLGIIFTILILCFHQHGQSIAAFKNSLYFVYKG</sequence>
<proteinExistence type="predicted"/>
<evidence type="ECO:0000256" key="2">
    <source>
        <dbReference type="ARBA" id="ARBA00022692"/>
    </source>
</evidence>
<comment type="subcellular location">
    <subcellularLocation>
        <location evidence="1">Membrane</location>
        <topology evidence="1">Multi-pass membrane protein</topology>
    </subcellularLocation>
</comment>
<dbReference type="Proteomes" id="UP000013220">
    <property type="component" value="Unassembled WGS sequence"/>
</dbReference>
<evidence type="ECO:0000256" key="1">
    <source>
        <dbReference type="ARBA" id="ARBA00004141"/>
    </source>
</evidence>
<keyword evidence="2 5" id="KW-0812">Transmembrane</keyword>
<keyword evidence="4 5" id="KW-0472">Membrane</keyword>
<dbReference type="GO" id="GO:0046873">
    <property type="term" value="F:metal ion transmembrane transporter activity"/>
    <property type="evidence" value="ECO:0007669"/>
    <property type="project" value="InterPro"/>
</dbReference>
<dbReference type="AlphaFoldDB" id="N9VFW2"/>
<gene>
    <name evidence="6" type="ORF">MBVG_0240</name>
</gene>
<dbReference type="GO" id="GO:0016020">
    <property type="term" value="C:membrane"/>
    <property type="evidence" value="ECO:0007669"/>
    <property type="project" value="UniProtKB-SubCell"/>
</dbReference>
<feature type="transmembrane region" description="Helical" evidence="5">
    <location>
        <begin position="57"/>
        <end position="78"/>
    </location>
</feature>
<evidence type="ECO:0000256" key="4">
    <source>
        <dbReference type="ARBA" id="ARBA00023136"/>
    </source>
</evidence>
<dbReference type="OrthoDB" id="400752at2"/>
<dbReference type="eggNOG" id="COG0428">
    <property type="taxonomic scope" value="Bacteria"/>
</dbReference>
<evidence type="ECO:0000313" key="7">
    <source>
        <dbReference type="Proteomes" id="UP000013220"/>
    </source>
</evidence>
<feature type="transmembrane region" description="Helical" evidence="5">
    <location>
        <begin position="251"/>
        <end position="273"/>
    </location>
</feature>
<name>N9VFW2_9BACT</name>
<evidence type="ECO:0000256" key="3">
    <source>
        <dbReference type="ARBA" id="ARBA00022989"/>
    </source>
</evidence>
<feature type="transmembrane region" description="Helical" evidence="5">
    <location>
        <begin position="25"/>
        <end position="50"/>
    </location>
</feature>